<dbReference type="Pfam" id="PF02687">
    <property type="entry name" value="FtsX"/>
    <property type="match status" value="1"/>
</dbReference>
<keyword evidence="3 6" id="KW-0812">Transmembrane</keyword>
<proteinExistence type="predicted"/>
<feature type="transmembrane region" description="Helical" evidence="6">
    <location>
        <begin position="351"/>
        <end position="373"/>
    </location>
</feature>
<dbReference type="InterPro" id="IPR050250">
    <property type="entry name" value="Macrolide_Exporter_MacB"/>
</dbReference>
<keyword evidence="4 6" id="KW-1133">Transmembrane helix</keyword>
<dbReference type="EMBL" id="FOHA01000015">
    <property type="protein sequence ID" value="SER99618.1"/>
    <property type="molecule type" value="Genomic_DNA"/>
</dbReference>
<dbReference type="AlphaFoldDB" id="A0A1H9TRH8"/>
<dbReference type="InterPro" id="IPR003838">
    <property type="entry name" value="ABC3_permease_C"/>
</dbReference>
<feature type="transmembrane region" description="Helical" evidence="6">
    <location>
        <begin position="20"/>
        <end position="38"/>
    </location>
</feature>
<evidence type="ECO:0000256" key="3">
    <source>
        <dbReference type="ARBA" id="ARBA00022692"/>
    </source>
</evidence>
<feature type="transmembrane region" description="Helical" evidence="6">
    <location>
        <begin position="310"/>
        <end position="331"/>
    </location>
</feature>
<dbReference type="Proteomes" id="UP000198948">
    <property type="component" value="Unassembled WGS sequence"/>
</dbReference>
<dbReference type="GO" id="GO:0005886">
    <property type="term" value="C:plasma membrane"/>
    <property type="evidence" value="ECO:0007669"/>
    <property type="project" value="UniProtKB-SubCell"/>
</dbReference>
<evidence type="ECO:0000256" key="6">
    <source>
        <dbReference type="SAM" id="Phobius"/>
    </source>
</evidence>
<keyword evidence="10" id="KW-1185">Reference proteome</keyword>
<feature type="domain" description="MacB-like periplasmic core" evidence="8">
    <location>
        <begin position="25"/>
        <end position="276"/>
    </location>
</feature>
<feature type="transmembrane region" description="Helical" evidence="6">
    <location>
        <begin position="441"/>
        <end position="460"/>
    </location>
</feature>
<evidence type="ECO:0000259" key="7">
    <source>
        <dbReference type="Pfam" id="PF02687"/>
    </source>
</evidence>
<comment type="subcellular location">
    <subcellularLocation>
        <location evidence="1">Cell membrane</location>
        <topology evidence="1">Multi-pass membrane protein</topology>
    </subcellularLocation>
</comment>
<name>A0A1H9TRH8_9LACT</name>
<reference evidence="9 10" key="1">
    <citation type="submission" date="2016-10" db="EMBL/GenBank/DDBJ databases">
        <authorList>
            <person name="de Groot N.N."/>
        </authorList>
    </citation>
    <scope>NUCLEOTIDE SEQUENCE [LARGE SCALE GENOMIC DNA]</scope>
    <source>
        <strain evidence="9 10">DSM 13760</strain>
    </source>
</reference>
<keyword evidence="2" id="KW-1003">Cell membrane</keyword>
<dbReference type="InterPro" id="IPR025857">
    <property type="entry name" value="MacB_PCD"/>
</dbReference>
<keyword evidence="5 6" id="KW-0472">Membrane</keyword>
<evidence type="ECO:0000313" key="10">
    <source>
        <dbReference type="Proteomes" id="UP000198948"/>
    </source>
</evidence>
<protein>
    <submittedName>
        <fullName evidence="9">FtsX-like permease family protein</fullName>
    </submittedName>
</protein>
<sequence>MRNFKRAILSVGKQLRKSFLVLLLITTVLTMIIVGLSIQKAVDQASQQAKDKMKAEMTVQYNMEKLMQSQGKELPDINRDLLEKIKKVKGVTDTQVSLQAYINTNLKEITVGNNEFPDGGMSMSGMPEGYNMPTNYIYGFDAKKDNENFASEQYKLVDGKMPYESDAENPVIISKKLAEKNHLKIGDTIKAKGGDSASKDITYTISGFFETQNVKQNKMMEFNPMSNPDNVFYTTSKVAEKTMTLDDPSKSIRYENIKVTVDKVENIRKVINELKKDTSIDWDYFSFNSDFDQYDKMTAAIDNVASISTIILWIAGIAGVVVLSLIMILSFRDRKFEIGVLLSMGESKVGIVLQMLTEVLILFICAFGLAIGISSASAEKIGDSLVSNEVETLKKDTESNKKDGNETLMIMGSEQSEQTEAEPIKKINVTVTNNRVLTTSFALGISIVFISTLLPLSLVLRKDPKSIMLAKE</sequence>
<dbReference type="Pfam" id="PF12704">
    <property type="entry name" value="MacB_PCD"/>
    <property type="match status" value="1"/>
</dbReference>
<dbReference type="PANTHER" id="PTHR30572:SF9">
    <property type="entry name" value="ABC TRANSPORTER PERMEASE PROTEIN"/>
    <property type="match status" value="1"/>
</dbReference>
<organism evidence="9 10">
    <name type="scientific">Isobaculum melis</name>
    <dbReference type="NCBI Taxonomy" id="142588"/>
    <lineage>
        <taxon>Bacteria</taxon>
        <taxon>Bacillati</taxon>
        <taxon>Bacillota</taxon>
        <taxon>Bacilli</taxon>
        <taxon>Lactobacillales</taxon>
        <taxon>Carnobacteriaceae</taxon>
        <taxon>Isobaculum</taxon>
    </lineage>
</organism>
<evidence type="ECO:0000256" key="1">
    <source>
        <dbReference type="ARBA" id="ARBA00004651"/>
    </source>
</evidence>
<evidence type="ECO:0000259" key="8">
    <source>
        <dbReference type="Pfam" id="PF12704"/>
    </source>
</evidence>
<gene>
    <name evidence="9" type="ORF">SAMN04488559_11580</name>
</gene>
<dbReference type="RefSeq" id="WP_177165753.1">
    <property type="nucleotide sequence ID" value="NZ_FOHA01000015.1"/>
</dbReference>
<dbReference type="PANTHER" id="PTHR30572">
    <property type="entry name" value="MEMBRANE COMPONENT OF TRANSPORTER-RELATED"/>
    <property type="match status" value="1"/>
</dbReference>
<accession>A0A1H9TRH8</accession>
<evidence type="ECO:0000256" key="5">
    <source>
        <dbReference type="ARBA" id="ARBA00023136"/>
    </source>
</evidence>
<dbReference type="GO" id="GO:0022857">
    <property type="term" value="F:transmembrane transporter activity"/>
    <property type="evidence" value="ECO:0007669"/>
    <property type="project" value="TreeGrafter"/>
</dbReference>
<evidence type="ECO:0000256" key="4">
    <source>
        <dbReference type="ARBA" id="ARBA00022989"/>
    </source>
</evidence>
<dbReference type="STRING" id="142588.SAMN04488559_11580"/>
<evidence type="ECO:0000313" key="9">
    <source>
        <dbReference type="EMBL" id="SER99618.1"/>
    </source>
</evidence>
<evidence type="ECO:0000256" key="2">
    <source>
        <dbReference type="ARBA" id="ARBA00022475"/>
    </source>
</evidence>
<feature type="domain" description="ABC3 transporter permease C-terminal" evidence="7">
    <location>
        <begin position="310"/>
        <end position="464"/>
    </location>
</feature>